<dbReference type="Pfam" id="PF13827">
    <property type="entry name" value="DUF4189"/>
    <property type="match status" value="1"/>
</dbReference>
<evidence type="ECO:0000313" key="3">
    <source>
        <dbReference type="EMBL" id="CAB3892937.1"/>
    </source>
</evidence>
<feature type="region of interest" description="Disordered" evidence="1">
    <location>
        <begin position="1"/>
        <end position="46"/>
    </location>
</feature>
<name>A0A6S7E270_9BURK</name>
<protein>
    <recommendedName>
        <fullName evidence="2">DUF4189 domain-containing protein</fullName>
    </recommendedName>
</protein>
<feature type="domain" description="DUF4189" evidence="2">
    <location>
        <begin position="7"/>
        <end position="97"/>
    </location>
</feature>
<dbReference type="Proteomes" id="UP000494203">
    <property type="component" value="Unassembled WGS sequence"/>
</dbReference>
<evidence type="ECO:0000256" key="1">
    <source>
        <dbReference type="SAM" id="MobiDB-lite"/>
    </source>
</evidence>
<dbReference type="AlphaFoldDB" id="A0A6S7E270"/>
<gene>
    <name evidence="3" type="ORF">LMG26788_03872</name>
</gene>
<sequence length="104" mass="10700">MQAPPTALDAIAGKVGAAGSRKSRRPAENDSDAVCANKGGGDGREQVSHAKQCGAIVWGNGIALSRIAPTLGAATDRVLAECKQERGGDGEVCFYDCSMPVRVQ</sequence>
<dbReference type="InterPro" id="IPR025240">
    <property type="entry name" value="DUF4189"/>
</dbReference>
<evidence type="ECO:0000259" key="2">
    <source>
        <dbReference type="Pfam" id="PF13827"/>
    </source>
</evidence>
<evidence type="ECO:0000313" key="4">
    <source>
        <dbReference type="Proteomes" id="UP000494203"/>
    </source>
</evidence>
<accession>A0A6S7E270</accession>
<organism evidence="3 4">
    <name type="scientific">Achromobacter pulmonis</name>
    <dbReference type="NCBI Taxonomy" id="1389932"/>
    <lineage>
        <taxon>Bacteria</taxon>
        <taxon>Pseudomonadati</taxon>
        <taxon>Pseudomonadota</taxon>
        <taxon>Betaproteobacteria</taxon>
        <taxon>Burkholderiales</taxon>
        <taxon>Alcaligenaceae</taxon>
        <taxon>Achromobacter</taxon>
    </lineage>
</organism>
<reference evidence="3 4" key="1">
    <citation type="submission" date="2020-04" db="EMBL/GenBank/DDBJ databases">
        <authorList>
            <person name="De Canck E."/>
        </authorList>
    </citation>
    <scope>NUCLEOTIDE SEQUENCE [LARGE SCALE GENOMIC DNA]</scope>
    <source>
        <strain evidence="3 4">LMG 26788</strain>
    </source>
</reference>
<proteinExistence type="predicted"/>
<keyword evidence="4" id="KW-1185">Reference proteome</keyword>
<dbReference type="EMBL" id="CADIKZ010000010">
    <property type="protein sequence ID" value="CAB3892937.1"/>
    <property type="molecule type" value="Genomic_DNA"/>
</dbReference>